<feature type="region of interest" description="Disordered" evidence="2">
    <location>
        <begin position="325"/>
        <end position="379"/>
    </location>
</feature>
<keyword evidence="1" id="KW-0175">Coiled coil</keyword>
<feature type="compositionally biased region" description="Low complexity" evidence="2">
    <location>
        <begin position="1028"/>
        <end position="1050"/>
    </location>
</feature>
<feature type="compositionally biased region" description="Low complexity" evidence="2">
    <location>
        <begin position="1000"/>
        <end position="1009"/>
    </location>
</feature>
<name>A0A9P5N9H7_GYMJU</name>
<accession>A0A9P5N9H7</accession>
<feature type="compositionally biased region" description="Low complexity" evidence="2">
    <location>
        <begin position="976"/>
        <end position="987"/>
    </location>
</feature>
<feature type="compositionally biased region" description="Polar residues" evidence="2">
    <location>
        <begin position="1117"/>
        <end position="1131"/>
    </location>
</feature>
<sequence>MANLPFDRLANRHFSNGLSGSSVTTFEFKTIGKEPALLQRISAPNPSIQMEDDRDYSPTSSQDPNEFIPANVPTETLTTRHPSLQDRLSMFGSPNYVDVSMSDSTEVNFSRRSVSIGLPSSHILSPEEDAHTTASQVASTNIEKQSTSQVPNHEVILPSPISPSSSNSPISFLTSVPSHKEISSIFDPDTPMRQRPPDVRSTLLSAVNKESSLESLQAIHDCLVSSVTEAEVDTPGIGDAMRAAQAAKNQCAEVLSSAHLASELAEHALELCALVSAQQSTAAAWHCFSVAESVQSWTNKSVTLLERMNSAQGPFSATIQNWRNDRQAHEDSIQRELKEKEESQRKWMAAHQRSSSSSRLATSSGPSSGSSQQQPIAMTADESQSIPFLRSVEHDFDASTREWSKVLEQQRAERAERERQLDEEQRELREAEEQLELKKIKAAAEAEARTAEWARAKAGRIEAEERKRRWKEKEEREAELKAQEYKCIHEEEVRQRVIAQRKASEEHPQRTSEAHQAAVCVIHETKNFLHAKADDERNQALPQRPNPSNIERLRARVAAERASAEAQMAQKPQENLPEDNQAIKSSLPRNPTISTSSQAILPMNTAPRDFGNVVSKKTILSAQSVHIYNNVPVSLVPGPAPVHVPTHITTLPSSVASSASSTNARREFPSSLPPKPTRNPLPTRTAIHRSSVNPRDAHANSGVKTPLPARSTKETPNMDGSPIPGFSHYPMKSASQSNVAPADISVNAMGSDLGNVMLVRRESSGLMIASGAPNHQVKQEGHEEKSALRLERRSGTAISQGANLKATHDIPPKALKNEPQYDIPLLSLPSPPASRPTPPPLTAIAAPPAFSATLSGQHLPEVQTPVLSPPSGPTAVAARHINARTSAATATSQQASAPVVGPPTHVQTTVQALAPISLPARPLTANPPLGPSLSAPEIASRTPAANAFDDSSRMGPDASISVGWSQLNLMEEELPPSRSRSRAAPPLMIDHYSPSPPPYSSNNLGNRSSLSRKHLRKSRRMDHYSPDRSGFSPPSSRSRSVSGNNSRAVSPNQRYGPVHYARPRSADHIANRPPSPVTGQKRGRDEQDVAGPSITRLRYEEPPLPIRPREPNGGLPYSSTGVHQEEWSNTAAYARSPSPDPFSLPPAPLAARIAGEPDPQSAARPRRYDPPPRRQPNYHPPMRGSAPSPTRYRGAHNDSRPPLLERFTDSRAPRSNQRHGPPLPLEDRIAGKNSLFDRLQ</sequence>
<dbReference type="OrthoDB" id="3068743at2759"/>
<feature type="region of interest" description="Disordered" evidence="2">
    <location>
        <begin position="41"/>
        <end position="70"/>
    </location>
</feature>
<feature type="region of interest" description="Disordered" evidence="2">
    <location>
        <begin position="973"/>
        <end position="1240"/>
    </location>
</feature>
<feature type="region of interest" description="Disordered" evidence="2">
    <location>
        <begin position="655"/>
        <end position="727"/>
    </location>
</feature>
<feature type="compositionally biased region" description="Low complexity" evidence="2">
    <location>
        <begin position="352"/>
        <end position="375"/>
    </location>
</feature>
<feature type="compositionally biased region" description="Pro residues" evidence="2">
    <location>
        <begin position="1138"/>
        <end position="1148"/>
    </location>
</feature>
<gene>
    <name evidence="3" type="ORF">CPB84DRAFT_1801007</name>
</gene>
<proteinExistence type="predicted"/>
<evidence type="ECO:0000313" key="3">
    <source>
        <dbReference type="EMBL" id="KAF8871248.1"/>
    </source>
</evidence>
<organism evidence="3 4">
    <name type="scientific">Gymnopilus junonius</name>
    <name type="common">Spectacular rustgill mushroom</name>
    <name type="synonym">Gymnopilus spectabilis subsp. junonius</name>
    <dbReference type="NCBI Taxonomy" id="109634"/>
    <lineage>
        <taxon>Eukaryota</taxon>
        <taxon>Fungi</taxon>
        <taxon>Dikarya</taxon>
        <taxon>Basidiomycota</taxon>
        <taxon>Agaricomycotina</taxon>
        <taxon>Agaricomycetes</taxon>
        <taxon>Agaricomycetidae</taxon>
        <taxon>Agaricales</taxon>
        <taxon>Agaricineae</taxon>
        <taxon>Hymenogastraceae</taxon>
        <taxon>Gymnopilus</taxon>
    </lineage>
</organism>
<feature type="compositionally biased region" description="Polar residues" evidence="2">
    <location>
        <begin position="132"/>
        <end position="151"/>
    </location>
</feature>
<dbReference type="EMBL" id="JADNYJ010000315">
    <property type="protein sequence ID" value="KAF8871248.1"/>
    <property type="molecule type" value="Genomic_DNA"/>
</dbReference>
<feature type="compositionally biased region" description="Polar residues" evidence="2">
    <location>
        <begin position="582"/>
        <end position="599"/>
    </location>
</feature>
<protein>
    <submittedName>
        <fullName evidence="3">Uncharacterized protein</fullName>
    </submittedName>
</protein>
<dbReference type="Proteomes" id="UP000724874">
    <property type="component" value="Unassembled WGS sequence"/>
</dbReference>
<feature type="region of interest" description="Disordered" evidence="2">
    <location>
        <begin position="564"/>
        <end position="599"/>
    </location>
</feature>
<feature type="compositionally biased region" description="Basic residues" evidence="2">
    <location>
        <begin position="1010"/>
        <end position="1020"/>
    </location>
</feature>
<evidence type="ECO:0000313" key="4">
    <source>
        <dbReference type="Proteomes" id="UP000724874"/>
    </source>
</evidence>
<evidence type="ECO:0000256" key="1">
    <source>
        <dbReference type="SAM" id="Coils"/>
    </source>
</evidence>
<comment type="caution">
    <text evidence="3">The sequence shown here is derived from an EMBL/GenBank/DDBJ whole genome shotgun (WGS) entry which is preliminary data.</text>
</comment>
<evidence type="ECO:0000256" key="2">
    <source>
        <dbReference type="SAM" id="MobiDB-lite"/>
    </source>
</evidence>
<feature type="coiled-coil region" evidence="1">
    <location>
        <begin position="405"/>
        <end position="491"/>
    </location>
</feature>
<reference evidence="3" key="1">
    <citation type="submission" date="2020-11" db="EMBL/GenBank/DDBJ databases">
        <authorList>
            <consortium name="DOE Joint Genome Institute"/>
            <person name="Ahrendt S."/>
            <person name="Riley R."/>
            <person name="Andreopoulos W."/>
            <person name="LaButti K."/>
            <person name="Pangilinan J."/>
            <person name="Ruiz-duenas F.J."/>
            <person name="Barrasa J.M."/>
            <person name="Sanchez-Garcia M."/>
            <person name="Camarero S."/>
            <person name="Miyauchi S."/>
            <person name="Serrano A."/>
            <person name="Linde D."/>
            <person name="Babiker R."/>
            <person name="Drula E."/>
            <person name="Ayuso-Fernandez I."/>
            <person name="Pacheco R."/>
            <person name="Padilla G."/>
            <person name="Ferreira P."/>
            <person name="Barriuso J."/>
            <person name="Kellner H."/>
            <person name="Castanera R."/>
            <person name="Alfaro M."/>
            <person name="Ramirez L."/>
            <person name="Pisabarro A.G."/>
            <person name="Kuo A."/>
            <person name="Tritt A."/>
            <person name="Lipzen A."/>
            <person name="He G."/>
            <person name="Yan M."/>
            <person name="Ng V."/>
            <person name="Cullen D."/>
            <person name="Martin F."/>
            <person name="Rosso M.-N."/>
            <person name="Henrissat B."/>
            <person name="Hibbett D."/>
            <person name="Martinez A.T."/>
            <person name="Grigoriev I.V."/>
        </authorList>
    </citation>
    <scope>NUCLEOTIDE SEQUENCE</scope>
    <source>
        <strain evidence="3">AH 44721</strain>
    </source>
</reference>
<dbReference type="AlphaFoldDB" id="A0A9P5N9H7"/>
<feature type="region of interest" description="Disordered" evidence="2">
    <location>
        <begin position="121"/>
        <end position="151"/>
    </location>
</feature>
<feature type="compositionally biased region" description="Basic and acidic residues" evidence="2">
    <location>
        <begin position="325"/>
        <end position="345"/>
    </location>
</feature>
<keyword evidence="4" id="KW-1185">Reference proteome</keyword>